<evidence type="ECO:0000313" key="2">
    <source>
        <dbReference type="EMBL" id="ARI81314.1"/>
    </source>
</evidence>
<name>A0AB33BTW0_MICA7</name>
<dbReference type="EMBL" id="CP020771">
    <property type="protein sequence ID" value="ARI81314.1"/>
    <property type="molecule type" value="Genomic_DNA"/>
</dbReference>
<keyword evidence="3" id="KW-1185">Reference proteome</keyword>
<dbReference type="Proteomes" id="UP000192439">
    <property type="component" value="Chromosome"/>
</dbReference>
<organism evidence="2 3">
    <name type="scientific">Microcystis aeruginosa PCC 7806SL</name>
    <dbReference type="NCBI Taxonomy" id="1903187"/>
    <lineage>
        <taxon>Bacteria</taxon>
        <taxon>Bacillati</taxon>
        <taxon>Cyanobacteriota</taxon>
        <taxon>Cyanophyceae</taxon>
        <taxon>Oscillatoriophycideae</taxon>
        <taxon>Chroococcales</taxon>
        <taxon>Microcystaceae</taxon>
        <taxon>Microcystis</taxon>
    </lineage>
</organism>
<proteinExistence type="predicted"/>
<reference evidence="2 3" key="1">
    <citation type="journal article" date="2018" name="Harmful Algae">
        <title>The highly heterogeneous methylated genomes and diverse restriction-modification systems of bloom-forming Microcystis.</title>
        <authorList>
            <person name="Zhao L."/>
            <person name="Song Y."/>
            <person name="Li L."/>
            <person name="Gan N."/>
            <person name="Brand J.J."/>
            <person name="Song L."/>
        </authorList>
    </citation>
    <scope>NUCLEOTIDE SEQUENCE [LARGE SCALE GENOMIC DNA]</scope>
    <source>
        <strain evidence="2 3">PCC 7806SL</strain>
    </source>
</reference>
<evidence type="ECO:0000313" key="3">
    <source>
        <dbReference type="Proteomes" id="UP000192439"/>
    </source>
</evidence>
<feature type="region of interest" description="Disordered" evidence="1">
    <location>
        <begin position="1"/>
        <end position="38"/>
    </location>
</feature>
<evidence type="ECO:0000256" key="1">
    <source>
        <dbReference type="SAM" id="MobiDB-lite"/>
    </source>
</evidence>
<dbReference type="AlphaFoldDB" id="A0AB33BTW0"/>
<protein>
    <submittedName>
        <fullName evidence="2">Uncharacterized protein</fullName>
    </submittedName>
</protein>
<gene>
    <name evidence="2" type="ORF">BH695_2033</name>
</gene>
<accession>A0AB33BTW0</accession>
<sequence length="38" mass="4331">MRPKRGVTRLNRDLKKSRESGKPSRVFTQPMGESGMDP</sequence>
<feature type="compositionally biased region" description="Basic and acidic residues" evidence="1">
    <location>
        <begin position="10"/>
        <end position="22"/>
    </location>
</feature>